<dbReference type="EMBL" id="KK113330">
    <property type="protein sequence ID" value="KFM59888.1"/>
    <property type="molecule type" value="Genomic_DNA"/>
</dbReference>
<feature type="non-terminal residue" evidence="1">
    <location>
        <position position="40"/>
    </location>
</feature>
<keyword evidence="2" id="KW-1185">Reference proteome</keyword>
<organism evidence="1 2">
    <name type="scientific">Stegodyphus mimosarum</name>
    <name type="common">African social velvet spider</name>
    <dbReference type="NCBI Taxonomy" id="407821"/>
    <lineage>
        <taxon>Eukaryota</taxon>
        <taxon>Metazoa</taxon>
        <taxon>Ecdysozoa</taxon>
        <taxon>Arthropoda</taxon>
        <taxon>Chelicerata</taxon>
        <taxon>Arachnida</taxon>
        <taxon>Araneae</taxon>
        <taxon>Araneomorphae</taxon>
        <taxon>Entelegynae</taxon>
        <taxon>Eresoidea</taxon>
        <taxon>Eresidae</taxon>
        <taxon>Stegodyphus</taxon>
    </lineage>
</organism>
<dbReference type="AlphaFoldDB" id="A0A087T449"/>
<name>A0A087T449_STEMI</name>
<accession>A0A087T449</accession>
<feature type="non-terminal residue" evidence="1">
    <location>
        <position position="1"/>
    </location>
</feature>
<dbReference type="Proteomes" id="UP000054359">
    <property type="component" value="Unassembled WGS sequence"/>
</dbReference>
<proteinExistence type="predicted"/>
<reference evidence="1 2" key="1">
    <citation type="submission" date="2013-11" db="EMBL/GenBank/DDBJ databases">
        <title>Genome sequencing of Stegodyphus mimosarum.</title>
        <authorList>
            <person name="Bechsgaard J."/>
        </authorList>
    </citation>
    <scope>NUCLEOTIDE SEQUENCE [LARGE SCALE GENOMIC DNA]</scope>
</reference>
<evidence type="ECO:0000313" key="1">
    <source>
        <dbReference type="EMBL" id="KFM59888.1"/>
    </source>
</evidence>
<sequence>GYRIFCIWPQMNTCTTVLRHKIKGHISDPLIYCTSQPCFL</sequence>
<gene>
    <name evidence="1" type="ORF">X975_22079</name>
</gene>
<evidence type="ECO:0000313" key="2">
    <source>
        <dbReference type="Proteomes" id="UP000054359"/>
    </source>
</evidence>
<protein>
    <submittedName>
        <fullName evidence="1">Uncharacterized protein</fullName>
    </submittedName>
</protein>